<evidence type="ECO:0000256" key="8">
    <source>
        <dbReference type="RuleBase" id="RU361236"/>
    </source>
</evidence>
<dbReference type="InterPro" id="IPR001211">
    <property type="entry name" value="PLA2"/>
</dbReference>
<comment type="catalytic activity">
    <reaction evidence="8">
        <text>a 1,2-diacyl-sn-glycero-3-phosphocholine + H2O = a 1-acyl-sn-glycero-3-phosphocholine + a fatty acid + H(+)</text>
        <dbReference type="Rhea" id="RHEA:15801"/>
        <dbReference type="ChEBI" id="CHEBI:15377"/>
        <dbReference type="ChEBI" id="CHEBI:15378"/>
        <dbReference type="ChEBI" id="CHEBI:28868"/>
        <dbReference type="ChEBI" id="CHEBI:57643"/>
        <dbReference type="ChEBI" id="CHEBI:58168"/>
        <dbReference type="EC" id="3.1.1.4"/>
    </reaction>
</comment>
<protein>
    <recommendedName>
        <fullName evidence="8">Phospholipase A2</fullName>
        <ecNumber evidence="8">3.1.1.4</ecNumber>
    </recommendedName>
</protein>
<dbReference type="GO" id="GO:0047498">
    <property type="term" value="F:calcium-dependent phospholipase A2 activity"/>
    <property type="evidence" value="ECO:0007669"/>
    <property type="project" value="TreeGrafter"/>
</dbReference>
<dbReference type="GO" id="GO:0050482">
    <property type="term" value="P:arachidonate secretion"/>
    <property type="evidence" value="ECO:0007669"/>
    <property type="project" value="InterPro"/>
</dbReference>
<feature type="binding site" evidence="5">
    <location>
        <position position="73"/>
    </location>
    <ligand>
        <name>Ca(2+)</name>
        <dbReference type="ChEBI" id="CHEBI:29108"/>
    </ligand>
</feature>
<comment type="cofactor">
    <cofactor evidence="5">
        <name>Ca(2+)</name>
        <dbReference type="ChEBI" id="CHEBI:29108"/>
    </cofactor>
    <text evidence="5">Binds 1 Ca(2+) ion per subunit.</text>
</comment>
<dbReference type="GO" id="GO:0005509">
    <property type="term" value="F:calcium ion binding"/>
    <property type="evidence" value="ECO:0007669"/>
    <property type="project" value="InterPro"/>
</dbReference>
<feature type="disulfide bond" evidence="6">
    <location>
        <begin position="52"/>
        <end position="69"/>
    </location>
</feature>
<dbReference type="SUPFAM" id="SSF48619">
    <property type="entry name" value="Phospholipase A2, PLA2"/>
    <property type="match status" value="1"/>
</dbReference>
<evidence type="ECO:0000256" key="5">
    <source>
        <dbReference type="PIRSR" id="PIRSR601211-2"/>
    </source>
</evidence>
<keyword evidence="8" id="KW-0378">Hydrolase</keyword>
<dbReference type="PANTHER" id="PTHR11716:SF51">
    <property type="entry name" value="PHOSPHOLIPASE A2"/>
    <property type="match status" value="1"/>
</dbReference>
<dbReference type="InterPro" id="IPR016090">
    <property type="entry name" value="PLA2-like_dom"/>
</dbReference>
<keyword evidence="3 6" id="KW-1015">Disulfide bond</keyword>
<dbReference type="GO" id="GO:0005543">
    <property type="term" value="F:phospholipid binding"/>
    <property type="evidence" value="ECO:0007669"/>
    <property type="project" value="TreeGrafter"/>
</dbReference>
<evidence type="ECO:0000256" key="6">
    <source>
        <dbReference type="PIRSR" id="PIRSR601211-3"/>
    </source>
</evidence>
<evidence type="ECO:0000256" key="4">
    <source>
        <dbReference type="PIRSR" id="PIRSR601211-1"/>
    </source>
</evidence>
<feature type="disulfide bond" evidence="6">
    <location>
        <begin position="103"/>
        <end position="115"/>
    </location>
</feature>
<dbReference type="InterPro" id="IPR036444">
    <property type="entry name" value="PLipase_A2_dom_sf"/>
</dbReference>
<evidence type="ECO:0000313" key="10">
    <source>
        <dbReference type="EMBL" id="CAF1577197.1"/>
    </source>
</evidence>
<dbReference type="Proteomes" id="UP000663828">
    <property type="component" value="Unassembled WGS sequence"/>
</dbReference>
<name>A0A815YWM1_ADIRI</name>
<feature type="chain" id="PRO_5033103037" description="Phospholipase A2" evidence="8">
    <location>
        <begin position="24"/>
        <end position="159"/>
    </location>
</feature>
<evidence type="ECO:0000256" key="1">
    <source>
        <dbReference type="ARBA" id="ARBA00004613"/>
    </source>
</evidence>
<feature type="disulfide bond" evidence="6">
    <location>
        <begin position="68"/>
        <end position="124"/>
    </location>
</feature>
<dbReference type="InterPro" id="IPR033113">
    <property type="entry name" value="PLA2_histidine"/>
</dbReference>
<comment type="subcellular location">
    <subcellularLocation>
        <location evidence="1 8">Secreted</location>
    </subcellularLocation>
</comment>
<feature type="disulfide bond" evidence="6">
    <location>
        <begin position="84"/>
        <end position="110"/>
    </location>
</feature>
<evidence type="ECO:0000259" key="9">
    <source>
        <dbReference type="SMART" id="SM00085"/>
    </source>
</evidence>
<gene>
    <name evidence="10" type="ORF">XAT740_LOCUS45094</name>
</gene>
<comment type="caution">
    <text evidence="10">The sequence shown here is derived from an EMBL/GenBank/DDBJ whole genome shotgun (WGS) entry which is preliminary data.</text>
</comment>
<evidence type="ECO:0000256" key="2">
    <source>
        <dbReference type="ARBA" id="ARBA00022525"/>
    </source>
</evidence>
<dbReference type="Gene3D" id="1.20.90.10">
    <property type="entry name" value="Phospholipase A2 domain"/>
    <property type="match status" value="1"/>
</dbReference>
<sequence>MNALRAFLVFLLGCCLCGVKVNASKMDLWDFGRMISHKGYSRWDYYGYGCWCGPGAYGSEFLDSTDYCCKTHDECYDSVQSSNCSPYWASYKYDRLSNGQLQCTDGHGTCGRKVCECDKAAADCFEANRGTYKSWLRGLSNDDRRRLCNRAYIRQGYWS</sequence>
<dbReference type="EMBL" id="CAJNOR010005826">
    <property type="protein sequence ID" value="CAF1577197.1"/>
    <property type="molecule type" value="Genomic_DNA"/>
</dbReference>
<evidence type="ECO:0000313" key="11">
    <source>
        <dbReference type="Proteomes" id="UP000663828"/>
    </source>
</evidence>
<dbReference type="EC" id="3.1.1.4" evidence="8"/>
<keyword evidence="11" id="KW-1185">Reference proteome</keyword>
<keyword evidence="8" id="KW-0732">Signal</keyword>
<dbReference type="SMART" id="SM00085">
    <property type="entry name" value="PA2c"/>
    <property type="match status" value="1"/>
</dbReference>
<feature type="active site" evidence="4">
    <location>
        <position position="118"/>
    </location>
</feature>
<reference evidence="10" key="1">
    <citation type="submission" date="2021-02" db="EMBL/GenBank/DDBJ databases">
        <authorList>
            <person name="Nowell W R."/>
        </authorList>
    </citation>
    <scope>NUCLEOTIDE SEQUENCE</scope>
</reference>
<accession>A0A815YWM1</accession>
<keyword evidence="5" id="KW-0479">Metal-binding</keyword>
<dbReference type="GO" id="GO:0016042">
    <property type="term" value="P:lipid catabolic process"/>
    <property type="evidence" value="ECO:0007669"/>
    <property type="project" value="InterPro"/>
</dbReference>
<dbReference type="PANTHER" id="PTHR11716">
    <property type="entry name" value="PHOSPHOLIPASE A2 FAMILY MEMBER"/>
    <property type="match status" value="1"/>
</dbReference>
<keyword evidence="5 8" id="KW-0106">Calcium</keyword>
<feature type="binding site" evidence="5">
    <location>
        <position position="53"/>
    </location>
    <ligand>
        <name>Ca(2+)</name>
        <dbReference type="ChEBI" id="CHEBI:29108"/>
    </ligand>
</feature>
<feature type="domain" description="Phospholipase A2-like central" evidence="9">
    <location>
        <begin position="27"/>
        <end position="146"/>
    </location>
</feature>
<evidence type="ECO:0000256" key="3">
    <source>
        <dbReference type="ARBA" id="ARBA00023157"/>
    </source>
</evidence>
<dbReference type="GO" id="GO:0006644">
    <property type="term" value="P:phospholipid metabolic process"/>
    <property type="evidence" value="ECO:0007669"/>
    <property type="project" value="InterPro"/>
</dbReference>
<dbReference type="PROSITE" id="PS00118">
    <property type="entry name" value="PA2_HIS"/>
    <property type="match status" value="1"/>
</dbReference>
<keyword evidence="8" id="KW-0443">Lipid metabolism</keyword>
<dbReference type="PROSITE" id="PS00119">
    <property type="entry name" value="PA2_ASP"/>
    <property type="match status" value="1"/>
</dbReference>
<organism evidence="10 11">
    <name type="scientific">Adineta ricciae</name>
    <name type="common">Rotifer</name>
    <dbReference type="NCBI Taxonomy" id="249248"/>
    <lineage>
        <taxon>Eukaryota</taxon>
        <taxon>Metazoa</taxon>
        <taxon>Spiralia</taxon>
        <taxon>Gnathifera</taxon>
        <taxon>Rotifera</taxon>
        <taxon>Eurotatoria</taxon>
        <taxon>Bdelloidea</taxon>
        <taxon>Adinetida</taxon>
        <taxon>Adinetidae</taxon>
        <taxon>Adineta</taxon>
    </lineage>
</organism>
<feature type="active site" evidence="4">
    <location>
        <position position="72"/>
    </location>
</feature>
<proteinExistence type="inferred from homology"/>
<dbReference type="InterPro" id="IPR033112">
    <property type="entry name" value="PLA2_Asp_AS"/>
</dbReference>
<dbReference type="AlphaFoldDB" id="A0A815YWM1"/>
<dbReference type="GO" id="GO:0005576">
    <property type="term" value="C:extracellular region"/>
    <property type="evidence" value="ECO:0007669"/>
    <property type="project" value="UniProtKB-SubCell"/>
</dbReference>
<dbReference type="PRINTS" id="PR00389">
    <property type="entry name" value="PHPHLIPASEA2"/>
</dbReference>
<feature type="binding site" evidence="5">
    <location>
        <position position="55"/>
    </location>
    <ligand>
        <name>Ca(2+)</name>
        <dbReference type="ChEBI" id="CHEBI:29108"/>
    </ligand>
</feature>
<keyword evidence="2 8" id="KW-0964">Secreted</keyword>
<dbReference type="CDD" id="cd00125">
    <property type="entry name" value="PLA2c"/>
    <property type="match status" value="1"/>
</dbReference>
<feature type="signal peptide" evidence="8">
    <location>
        <begin position="1"/>
        <end position="23"/>
    </location>
</feature>
<comment type="similarity">
    <text evidence="7">Belongs to the phospholipase A2 family.</text>
</comment>
<feature type="disulfide bond" evidence="6">
    <location>
        <begin position="75"/>
        <end position="117"/>
    </location>
</feature>
<evidence type="ECO:0000256" key="7">
    <source>
        <dbReference type="RuleBase" id="RU003654"/>
    </source>
</evidence>
<dbReference type="Pfam" id="PF00068">
    <property type="entry name" value="Phospholip_A2_1"/>
    <property type="match status" value="1"/>
</dbReference>